<sequence>MNRLILLTFFSSPPCGFDFFVIELLLNEAVLLGFQTIVLSRFQRRWFRFAFASLQPRIYQCI</sequence>
<protein>
    <submittedName>
        <fullName evidence="2">Uncharacterized protein</fullName>
    </submittedName>
</protein>
<keyword evidence="1" id="KW-0812">Transmembrane</keyword>
<evidence type="ECO:0000256" key="1">
    <source>
        <dbReference type="SAM" id="Phobius"/>
    </source>
</evidence>
<dbReference type="AlphaFoldDB" id="B0JQ15"/>
<keyword evidence="1" id="KW-1133">Transmembrane helix</keyword>
<accession>B0JQ15</accession>
<dbReference type="PaxDb" id="449447-MAE_39170"/>
<evidence type="ECO:0000313" key="2">
    <source>
        <dbReference type="EMBL" id="BAG03739.1"/>
    </source>
</evidence>
<gene>
    <name evidence="2" type="ordered locus">MAE_39170</name>
</gene>
<keyword evidence="1" id="KW-0472">Membrane</keyword>
<dbReference type="EnsemblBacteria" id="BAG03739">
    <property type="protein sequence ID" value="BAG03739"/>
    <property type="gene ID" value="MAE_39170"/>
</dbReference>
<reference evidence="2 3" key="1">
    <citation type="journal article" date="2007" name="DNA Res.">
        <title>Complete genomic structure of the bloom-forming toxic cyanobacterium Microcystis aeruginosa NIES-843.</title>
        <authorList>
            <person name="Kaneko T."/>
            <person name="Nakajima N."/>
            <person name="Okamoto S."/>
            <person name="Suzuki I."/>
            <person name="Tanabe Y."/>
            <person name="Tamaoki M."/>
            <person name="Nakamura Y."/>
            <person name="Kasai F."/>
            <person name="Watanabe A."/>
            <person name="Kawashima K."/>
            <person name="Kishida Y."/>
            <person name="Ono A."/>
            <person name="Shimizu Y."/>
            <person name="Takahashi C."/>
            <person name="Minami C."/>
            <person name="Fujishiro T."/>
            <person name="Kohara M."/>
            <person name="Katoh M."/>
            <person name="Nakazaki N."/>
            <person name="Nakayama S."/>
            <person name="Yamada M."/>
            <person name="Tabata S."/>
            <person name="Watanabe M.M."/>
        </authorList>
    </citation>
    <scope>NUCLEOTIDE SEQUENCE [LARGE SCALE GENOMIC DNA]</scope>
    <source>
        <strain evidence="3">NIES-843 / IAM M-247</strain>
    </source>
</reference>
<dbReference type="EMBL" id="AP009552">
    <property type="protein sequence ID" value="BAG03739.1"/>
    <property type="molecule type" value="Genomic_DNA"/>
</dbReference>
<evidence type="ECO:0000313" key="3">
    <source>
        <dbReference type="Proteomes" id="UP000001510"/>
    </source>
</evidence>
<organism evidence="2 3">
    <name type="scientific">Microcystis aeruginosa (strain NIES-843 / IAM M-2473)</name>
    <dbReference type="NCBI Taxonomy" id="449447"/>
    <lineage>
        <taxon>Bacteria</taxon>
        <taxon>Bacillati</taxon>
        <taxon>Cyanobacteriota</taxon>
        <taxon>Cyanophyceae</taxon>
        <taxon>Oscillatoriophycideae</taxon>
        <taxon>Chroococcales</taxon>
        <taxon>Microcystaceae</taxon>
        <taxon>Microcystis</taxon>
    </lineage>
</organism>
<name>B0JQ15_MICAN</name>
<keyword evidence="3" id="KW-1185">Reference proteome</keyword>
<dbReference type="Proteomes" id="UP000001510">
    <property type="component" value="Chromosome"/>
</dbReference>
<dbReference type="KEGG" id="mar:MAE_39170"/>
<feature type="transmembrane region" description="Helical" evidence="1">
    <location>
        <begin position="20"/>
        <end position="39"/>
    </location>
</feature>
<dbReference type="HOGENOM" id="CLU_2899178_0_0_3"/>
<proteinExistence type="predicted"/>